<organism evidence="3 4">
    <name type="scientific">Caldicellulosiruptor naganoensis</name>
    <dbReference type="NCBI Taxonomy" id="29324"/>
    <lineage>
        <taxon>Bacteria</taxon>
        <taxon>Bacillati</taxon>
        <taxon>Bacillota</taxon>
        <taxon>Bacillota incertae sedis</taxon>
        <taxon>Caldicellulosiruptorales</taxon>
        <taxon>Caldicellulosiruptoraceae</taxon>
        <taxon>Caldicellulosiruptor</taxon>
    </lineage>
</organism>
<evidence type="ECO:0000256" key="2">
    <source>
        <dbReference type="HAMAP-Rule" id="MF_01477"/>
    </source>
</evidence>
<protein>
    <recommendedName>
        <fullName evidence="2">Ribosomal silencing factor RsfS</fullName>
    </recommendedName>
</protein>
<proteinExistence type="inferred from homology"/>
<dbReference type="Proteomes" id="UP001164745">
    <property type="component" value="Chromosome"/>
</dbReference>
<dbReference type="PANTHER" id="PTHR21043">
    <property type="entry name" value="IOJAP SUPERFAMILY ORTHOLOG"/>
    <property type="match status" value="1"/>
</dbReference>
<evidence type="ECO:0000256" key="1">
    <source>
        <dbReference type="ARBA" id="ARBA00010574"/>
    </source>
</evidence>
<dbReference type="SUPFAM" id="SSF81301">
    <property type="entry name" value="Nucleotidyltransferase"/>
    <property type="match status" value="1"/>
</dbReference>
<dbReference type="NCBIfam" id="TIGR00090">
    <property type="entry name" value="rsfS_iojap_ybeB"/>
    <property type="match status" value="1"/>
</dbReference>
<evidence type="ECO:0000313" key="3">
    <source>
        <dbReference type="EMBL" id="WAM30708.1"/>
    </source>
</evidence>
<keyword evidence="2" id="KW-0810">Translation regulation</keyword>
<comment type="similarity">
    <text evidence="1 2">Belongs to the Iojap/RsfS family.</text>
</comment>
<evidence type="ECO:0000313" key="4">
    <source>
        <dbReference type="Proteomes" id="UP001164745"/>
    </source>
</evidence>
<keyword evidence="4" id="KW-1185">Reference proteome</keyword>
<sequence length="108" mass="12727">MEKILQIVEILNQKKAQDIVVLDISKLTIIADYFIICSASNIQHVKALVDEIEEKSPAQILRIEGRESYRWVVVDYGDIILHIFHEKEREFYNLERLWIDAQKVEIAM</sequence>
<dbReference type="RefSeq" id="WP_083943485.1">
    <property type="nucleotide sequence ID" value="NZ_CP113864.1"/>
</dbReference>
<dbReference type="Pfam" id="PF02410">
    <property type="entry name" value="RsfS"/>
    <property type="match status" value="1"/>
</dbReference>
<reference evidence="3" key="1">
    <citation type="submission" date="2022-12" db="EMBL/GenBank/DDBJ databases">
        <authorList>
            <person name="Bing R.G."/>
            <person name="Willard D.J."/>
            <person name="Manesh M.J.H."/>
            <person name="Laemthong T."/>
            <person name="Crosby J.R."/>
            <person name="Kelly R.M."/>
        </authorList>
    </citation>
    <scope>NUCLEOTIDE SEQUENCE</scope>
    <source>
        <strain evidence="3">DSM 8991</strain>
    </source>
</reference>
<name>A0ABY7BD22_9FIRM</name>
<gene>
    <name evidence="2 3" type="primary">rsfS</name>
    <name evidence="3" type="ORF">OTJ99_001481</name>
</gene>
<accession>A0ABY7BD22</accession>
<keyword evidence="2" id="KW-0963">Cytoplasm</keyword>
<comment type="function">
    <text evidence="2">Functions as a ribosomal silencing factor. Interacts with ribosomal protein uL14 (rplN), blocking formation of intersubunit bridge B8. Prevents association of the 30S and 50S ribosomal subunits and the formation of functional ribosomes, thus repressing translation.</text>
</comment>
<dbReference type="EMBL" id="CP113864">
    <property type="protein sequence ID" value="WAM30708.1"/>
    <property type="molecule type" value="Genomic_DNA"/>
</dbReference>
<dbReference type="InterPro" id="IPR004394">
    <property type="entry name" value="Iojap/RsfS/C7orf30"/>
</dbReference>
<comment type="subcellular location">
    <subcellularLocation>
        <location evidence="2">Cytoplasm</location>
    </subcellularLocation>
</comment>
<keyword evidence="2" id="KW-0678">Repressor</keyword>
<dbReference type="Gene3D" id="3.30.460.10">
    <property type="entry name" value="Beta Polymerase, domain 2"/>
    <property type="match status" value="1"/>
</dbReference>
<dbReference type="HAMAP" id="MF_01477">
    <property type="entry name" value="Iojap_RsfS"/>
    <property type="match status" value="1"/>
</dbReference>
<dbReference type="InterPro" id="IPR043519">
    <property type="entry name" value="NT_sf"/>
</dbReference>
<dbReference type="PANTHER" id="PTHR21043:SF0">
    <property type="entry name" value="MITOCHONDRIAL ASSEMBLY OF RIBOSOMAL LARGE SUBUNIT PROTEIN 1"/>
    <property type="match status" value="1"/>
</dbReference>
<comment type="subunit">
    <text evidence="2">Interacts with ribosomal protein uL14 (rplN).</text>
</comment>